<dbReference type="InterPro" id="IPR011075">
    <property type="entry name" value="TetR_C"/>
</dbReference>
<protein>
    <submittedName>
        <fullName evidence="6">TetR family transcriptional regulator protein</fullName>
    </submittedName>
</protein>
<dbReference type="Pfam" id="PF00440">
    <property type="entry name" value="TetR_N"/>
    <property type="match status" value="1"/>
</dbReference>
<dbReference type="PANTHER" id="PTHR47506:SF1">
    <property type="entry name" value="HTH-TYPE TRANSCRIPTIONAL REGULATOR YJDC"/>
    <property type="match status" value="1"/>
</dbReference>
<evidence type="ECO:0000256" key="4">
    <source>
        <dbReference type="PROSITE-ProRule" id="PRU00335"/>
    </source>
</evidence>
<evidence type="ECO:0000259" key="5">
    <source>
        <dbReference type="PROSITE" id="PS50977"/>
    </source>
</evidence>
<name>A0A1L5P9U5_RHIET</name>
<accession>A0A1L5P9U5</accession>
<evidence type="ECO:0000256" key="3">
    <source>
        <dbReference type="ARBA" id="ARBA00023163"/>
    </source>
</evidence>
<gene>
    <name evidence="6" type="ORF">AM571_PA00071</name>
</gene>
<feature type="DNA-binding region" description="H-T-H motif" evidence="4">
    <location>
        <begin position="29"/>
        <end position="48"/>
    </location>
</feature>
<dbReference type="SUPFAM" id="SSF48498">
    <property type="entry name" value="Tetracyclin repressor-like, C-terminal domain"/>
    <property type="match status" value="1"/>
</dbReference>
<evidence type="ECO:0000256" key="2">
    <source>
        <dbReference type="ARBA" id="ARBA00023125"/>
    </source>
</evidence>
<dbReference type="InterPro" id="IPR001647">
    <property type="entry name" value="HTH_TetR"/>
</dbReference>
<dbReference type="InterPro" id="IPR036271">
    <property type="entry name" value="Tet_transcr_reg_TetR-rel_C_sf"/>
</dbReference>
<dbReference type="Gene3D" id="1.10.10.60">
    <property type="entry name" value="Homeodomain-like"/>
    <property type="match status" value="1"/>
</dbReference>
<proteinExistence type="predicted"/>
<organism evidence="6 7">
    <name type="scientific">Rhizobium etli 8C-3</name>
    <dbReference type="NCBI Taxonomy" id="538025"/>
    <lineage>
        <taxon>Bacteria</taxon>
        <taxon>Pseudomonadati</taxon>
        <taxon>Pseudomonadota</taxon>
        <taxon>Alphaproteobacteria</taxon>
        <taxon>Hyphomicrobiales</taxon>
        <taxon>Rhizobiaceae</taxon>
        <taxon>Rhizobium/Agrobacterium group</taxon>
        <taxon>Rhizobium</taxon>
    </lineage>
</organism>
<geneLocation type="plasmid" evidence="7">
    <name>prsp8c3a</name>
</geneLocation>
<dbReference type="PANTHER" id="PTHR47506">
    <property type="entry name" value="TRANSCRIPTIONAL REGULATORY PROTEIN"/>
    <property type="match status" value="1"/>
</dbReference>
<dbReference type="InterPro" id="IPR009057">
    <property type="entry name" value="Homeodomain-like_sf"/>
</dbReference>
<keyword evidence="1" id="KW-0805">Transcription regulation</keyword>
<feature type="domain" description="HTH tetR-type" evidence="5">
    <location>
        <begin position="6"/>
        <end position="66"/>
    </location>
</feature>
<dbReference type="AlphaFoldDB" id="A0A1L5P9U5"/>
<evidence type="ECO:0000313" key="6">
    <source>
        <dbReference type="EMBL" id="APO76959.1"/>
    </source>
</evidence>
<keyword evidence="6" id="KW-0614">Plasmid</keyword>
<keyword evidence="3" id="KW-0804">Transcription</keyword>
<dbReference type="Proteomes" id="UP000185109">
    <property type="component" value="Plasmid pRsp8C3a"/>
</dbReference>
<reference evidence="6 7" key="1">
    <citation type="submission" date="2016-09" db="EMBL/GenBank/DDBJ databases">
        <title>The complete genome sequences of Rhizobium gallicum, symbiovars gallicum and phaseoli, symbionts associated to common bean (Phaseolus vulgaris).</title>
        <authorList>
            <person name="Bustos P."/>
            <person name="Santamaria R.I."/>
            <person name="Perez-Carrascal O.M."/>
            <person name="Juarez S."/>
            <person name="Lozano L."/>
            <person name="Martinez-Flores I."/>
            <person name="Martinez-Romero E."/>
            <person name="Cevallos M."/>
            <person name="Romero D."/>
            <person name="Davila G."/>
            <person name="Gonzalez V."/>
        </authorList>
    </citation>
    <scope>NUCLEOTIDE SEQUENCE [LARGE SCALE GENOMIC DNA]</scope>
    <source>
        <strain evidence="6 7">8C-3</strain>
        <plasmid evidence="7">Plasmid prsp8c3a</plasmid>
    </source>
</reference>
<dbReference type="RefSeq" id="WP_074063451.1">
    <property type="nucleotide sequence ID" value="NZ_CP017242.1"/>
</dbReference>
<evidence type="ECO:0000313" key="7">
    <source>
        <dbReference type="Proteomes" id="UP000185109"/>
    </source>
</evidence>
<dbReference type="EMBL" id="CP017242">
    <property type="protein sequence ID" value="APO76959.1"/>
    <property type="molecule type" value="Genomic_DNA"/>
</dbReference>
<dbReference type="PROSITE" id="PS50977">
    <property type="entry name" value="HTH_TETR_2"/>
    <property type="match status" value="1"/>
</dbReference>
<sequence>MARIKEFDRDKALDSAVGVFREHGFDGASTEMLVKAMKIGRQSLYDTFGDKWALYRLAVERYAFAETDAHIQVLRGNPRAVDGIAAMIDRVVASADQACLGVNSICEFGQSRPDLTDVHLAADHRLRHAASERIKQAQDAGNLDRSLSADAVVDFLIASIAGIRIAARGGAGKEKLESLGQLALRALGQR</sequence>
<dbReference type="SUPFAM" id="SSF46689">
    <property type="entry name" value="Homeodomain-like"/>
    <property type="match status" value="1"/>
</dbReference>
<evidence type="ECO:0000256" key="1">
    <source>
        <dbReference type="ARBA" id="ARBA00023015"/>
    </source>
</evidence>
<keyword evidence="2 4" id="KW-0238">DNA-binding</keyword>
<dbReference type="Pfam" id="PF16925">
    <property type="entry name" value="TetR_C_13"/>
    <property type="match status" value="1"/>
</dbReference>
<dbReference type="Gene3D" id="1.10.357.10">
    <property type="entry name" value="Tetracycline Repressor, domain 2"/>
    <property type="match status" value="1"/>
</dbReference>
<dbReference type="GO" id="GO:0003677">
    <property type="term" value="F:DNA binding"/>
    <property type="evidence" value="ECO:0007669"/>
    <property type="project" value="UniProtKB-UniRule"/>
</dbReference>